<protein>
    <recommendedName>
        <fullName evidence="1">PAS fold-4 domain-containing protein</fullName>
    </recommendedName>
</protein>
<dbReference type="Gene3D" id="3.30.450.20">
    <property type="entry name" value="PAS domain"/>
    <property type="match status" value="1"/>
</dbReference>
<reference evidence="2 3" key="1">
    <citation type="submission" date="2017-07" db="EMBL/GenBank/DDBJ databases">
        <title>Complete genome sequence of Oryzomicrobium terrae TPP412.</title>
        <authorList>
            <person name="Chiu L.-W."/>
            <person name="Lo K.-J."/>
            <person name="Tsai Y.-M."/>
            <person name="Lin S.-S."/>
            <person name="Kuo C.-H."/>
            <person name="Liu C.-T."/>
        </authorList>
    </citation>
    <scope>NUCLEOTIDE SEQUENCE [LARGE SCALE GENOMIC DNA]</scope>
    <source>
        <strain evidence="2 3">TPP412</strain>
    </source>
</reference>
<dbReference type="AlphaFoldDB" id="A0A5C1EBP0"/>
<keyword evidence="3" id="KW-1185">Reference proteome</keyword>
<dbReference type="Pfam" id="PF08448">
    <property type="entry name" value="PAS_4"/>
    <property type="match status" value="1"/>
</dbReference>
<organism evidence="2 3">
    <name type="scientific">Oryzomicrobium terrae</name>
    <dbReference type="NCBI Taxonomy" id="1735038"/>
    <lineage>
        <taxon>Bacteria</taxon>
        <taxon>Pseudomonadati</taxon>
        <taxon>Pseudomonadota</taxon>
        <taxon>Betaproteobacteria</taxon>
        <taxon>Rhodocyclales</taxon>
        <taxon>Rhodocyclaceae</taxon>
        <taxon>Oryzomicrobium</taxon>
    </lineage>
</organism>
<dbReference type="SUPFAM" id="SSF55785">
    <property type="entry name" value="PYP-like sensor domain (PAS domain)"/>
    <property type="match status" value="1"/>
</dbReference>
<dbReference type="NCBIfam" id="TIGR00229">
    <property type="entry name" value="sensory_box"/>
    <property type="match status" value="1"/>
</dbReference>
<gene>
    <name evidence="2" type="ORF">OTERR_28370</name>
</gene>
<evidence type="ECO:0000259" key="1">
    <source>
        <dbReference type="Pfam" id="PF08448"/>
    </source>
</evidence>
<dbReference type="InterPro" id="IPR035965">
    <property type="entry name" value="PAS-like_dom_sf"/>
</dbReference>
<dbReference type="EMBL" id="CP022579">
    <property type="protein sequence ID" value="QEL66313.1"/>
    <property type="molecule type" value="Genomic_DNA"/>
</dbReference>
<proteinExistence type="predicted"/>
<sequence length="181" mass="20016">MVFHSSPHGSETPVLPDDVIITKTDPQGRITYANRTFMRIVGAPEAALLGHPHNIIRHPDMPRGAFRLMWKTLAAGHEFFAAVKNCTASGGFYWVFANITPDYDAAGKLQGYFSVRRHLRAEARTAIEPIYARMRAIEQEAGKQAGPDRSMEWLAGELAKLGVSYERFVLDLAGFGLEGGK</sequence>
<accession>A0A5C1EBP0</accession>
<name>A0A5C1EBP0_9RHOO</name>
<feature type="domain" description="PAS fold-4" evidence="1">
    <location>
        <begin position="18"/>
        <end position="120"/>
    </location>
</feature>
<dbReference type="InterPro" id="IPR000014">
    <property type="entry name" value="PAS"/>
</dbReference>
<dbReference type="KEGG" id="otr:OTERR_28370"/>
<dbReference type="InterPro" id="IPR013656">
    <property type="entry name" value="PAS_4"/>
</dbReference>
<evidence type="ECO:0000313" key="3">
    <source>
        <dbReference type="Proteomes" id="UP000323671"/>
    </source>
</evidence>
<evidence type="ECO:0000313" key="2">
    <source>
        <dbReference type="EMBL" id="QEL66313.1"/>
    </source>
</evidence>
<dbReference type="RefSeq" id="WP_054620320.1">
    <property type="nucleotide sequence ID" value="NZ_CP022579.1"/>
</dbReference>
<dbReference type="Proteomes" id="UP000323671">
    <property type="component" value="Chromosome"/>
</dbReference>
<dbReference type="CDD" id="cd00130">
    <property type="entry name" value="PAS"/>
    <property type="match status" value="1"/>
</dbReference>